<evidence type="ECO:0000313" key="13">
    <source>
        <dbReference type="Proteomes" id="UP000603141"/>
    </source>
</evidence>
<dbReference type="SUPFAM" id="SSF55486">
    <property type="entry name" value="Metalloproteases ('zincins'), catalytic domain"/>
    <property type="match status" value="1"/>
</dbReference>
<dbReference type="InterPro" id="IPR045666">
    <property type="entry name" value="OpdA_N"/>
</dbReference>
<evidence type="ECO:0000259" key="11">
    <source>
        <dbReference type="Pfam" id="PF19310"/>
    </source>
</evidence>
<comment type="catalytic activity">
    <reaction evidence="7">
        <text>Hydrolysis of oligopeptides, with broad specificity. Gly or Ala commonly occur as P1 or P1' residues, but more distant residues are also important, as is shown by the fact that Z-Gly-Pro-Gly-|-Gly-Pro-Ala is cleaved, but not Z-(Gly)(5).</text>
        <dbReference type="EC" id="3.4.24.70"/>
    </reaction>
</comment>
<evidence type="ECO:0000256" key="5">
    <source>
        <dbReference type="ARBA" id="ARBA00022833"/>
    </source>
</evidence>
<name>A0A934S7B0_9BACT</name>
<evidence type="ECO:0000259" key="10">
    <source>
        <dbReference type="Pfam" id="PF01432"/>
    </source>
</evidence>
<dbReference type="Gene3D" id="3.40.390.10">
    <property type="entry name" value="Collagenase (Catalytic Domain)"/>
    <property type="match status" value="1"/>
</dbReference>
<protein>
    <recommendedName>
        <fullName evidence="8">oligopeptidase A</fullName>
        <ecNumber evidence="8">3.4.24.70</ecNumber>
    </recommendedName>
</protein>
<dbReference type="InterPro" id="IPR034005">
    <property type="entry name" value="M3A_DCP"/>
</dbReference>
<reference evidence="12" key="1">
    <citation type="submission" date="2021-01" db="EMBL/GenBank/DDBJ databases">
        <title>Modified the classification status of verrucomicrobia.</title>
        <authorList>
            <person name="Feng X."/>
        </authorList>
    </citation>
    <scope>NUCLEOTIDE SEQUENCE</scope>
    <source>
        <strain evidence="12">KCTC 22041</strain>
    </source>
</reference>
<dbReference type="EC" id="3.4.24.70" evidence="8"/>
<keyword evidence="13" id="KW-1185">Reference proteome</keyword>
<keyword evidence="6 9" id="KW-0482">Metalloprotease</keyword>
<dbReference type="InterPro" id="IPR045090">
    <property type="entry name" value="Pept_M3A_M3B"/>
</dbReference>
<dbReference type="InterPro" id="IPR024077">
    <property type="entry name" value="Neurolysin/TOP_dom2"/>
</dbReference>
<evidence type="ECO:0000256" key="7">
    <source>
        <dbReference type="ARBA" id="ARBA00024603"/>
    </source>
</evidence>
<evidence type="ECO:0000256" key="3">
    <source>
        <dbReference type="ARBA" id="ARBA00022723"/>
    </source>
</evidence>
<dbReference type="Pfam" id="PF19310">
    <property type="entry name" value="TOP_N"/>
    <property type="match status" value="1"/>
</dbReference>
<evidence type="ECO:0000256" key="4">
    <source>
        <dbReference type="ARBA" id="ARBA00022801"/>
    </source>
</evidence>
<organism evidence="12 13">
    <name type="scientific">Luteolibacter pohnpeiensis</name>
    <dbReference type="NCBI Taxonomy" id="454153"/>
    <lineage>
        <taxon>Bacteria</taxon>
        <taxon>Pseudomonadati</taxon>
        <taxon>Verrucomicrobiota</taxon>
        <taxon>Verrucomicrobiia</taxon>
        <taxon>Verrucomicrobiales</taxon>
        <taxon>Verrucomicrobiaceae</taxon>
        <taxon>Luteolibacter</taxon>
    </lineage>
</organism>
<dbReference type="GO" id="GO:0006508">
    <property type="term" value="P:proteolysis"/>
    <property type="evidence" value="ECO:0007669"/>
    <property type="project" value="UniProtKB-KW"/>
</dbReference>
<keyword evidence="2 9" id="KW-0645">Protease</keyword>
<comment type="caution">
    <text evidence="12">The sequence shown here is derived from an EMBL/GenBank/DDBJ whole genome shotgun (WGS) entry which is preliminary data.</text>
</comment>
<dbReference type="InterPro" id="IPR001567">
    <property type="entry name" value="Pept_M3A_M3B_dom"/>
</dbReference>
<keyword evidence="3 9" id="KW-0479">Metal-binding</keyword>
<evidence type="ECO:0000313" key="12">
    <source>
        <dbReference type="EMBL" id="MBK1882539.1"/>
    </source>
</evidence>
<dbReference type="Proteomes" id="UP000603141">
    <property type="component" value="Unassembled WGS sequence"/>
</dbReference>
<dbReference type="EMBL" id="JAENIJ010000011">
    <property type="protein sequence ID" value="MBK1882539.1"/>
    <property type="molecule type" value="Genomic_DNA"/>
</dbReference>
<evidence type="ECO:0000256" key="8">
    <source>
        <dbReference type="ARBA" id="ARBA00026100"/>
    </source>
</evidence>
<sequence>MNPFLAPEFHVRWSKLVPSAVEPDIRTALDTAKSHIEIICNVYPTETTYENTFLALEEAGKSLNEGWGRLNHLDSVSDNPKQREALNKMLPEVSDFYSSIALNDRLWMALKSFGESDGVKSLSPIQQRHVEETMAEFRQAGADLPPEQKFRVAAIDAELSKLTKQYSEHVLDSTNAWELVITDEEKLPGLPDSAKAAAAANAKAKGVATDDKPAWRFTLQFPSMLPIMQHLDDDEIRRQVWQASANVGREGEYDNSSLVWEILKLRQEKAEILGHQNFADLTVLRRMARTGESALKFIEDLHSRIHPAFIAEYKQLCQYKAAKTQQPEGPLEPWEVGYWSERQRKENFDLDDEVLRPYFPVNGVMAGMFEIATKLFGISIQQKKTVYLEPGSGEDPGDAIETWHPEVAFYEIHDSGTGAHLGSFYADWHPRESKRGGAWMNSLYTGGPGDPHLGLIIGNMTPPVGDQPALLTHGEVETIFHEFGHLLHGLLSDVPVKSLSGTNVAWDFVELPSQIMENFCWDRASLDLFARHYQTGEAIPDDLFAKMIAAKNYLSASGFMRQLSLAKLDLELHLHLDQYLGKDLDQMDREMLADYKAPLKTEAPSMVRRFNHLFSSPTGYAAGYYSYKWAEVLDADAFTRFQSEGILNEKTGRAFRENILSKGNSLPPDELYRKFMGRDPELEPLLVRAGLAVPVLA</sequence>
<dbReference type="RefSeq" id="WP_200269778.1">
    <property type="nucleotide sequence ID" value="NZ_JAENIJ010000011.1"/>
</dbReference>
<dbReference type="PANTHER" id="PTHR43660">
    <property type="entry name" value="DIPEPTIDYL CARBOXYPEPTIDASE"/>
    <property type="match status" value="1"/>
</dbReference>
<dbReference type="FunFam" id="3.40.390.10:FF:000009">
    <property type="entry name" value="Oligopeptidase A"/>
    <property type="match status" value="1"/>
</dbReference>
<dbReference type="GO" id="GO:0004222">
    <property type="term" value="F:metalloendopeptidase activity"/>
    <property type="evidence" value="ECO:0007669"/>
    <property type="project" value="UniProtKB-EC"/>
</dbReference>
<dbReference type="PANTHER" id="PTHR43660:SF1">
    <property type="entry name" value="DIPEPTIDYL CARBOXYPEPTIDASE"/>
    <property type="match status" value="1"/>
</dbReference>
<dbReference type="AlphaFoldDB" id="A0A934S7B0"/>
<feature type="domain" description="Oligopeptidase A N-terminal" evidence="11">
    <location>
        <begin position="46"/>
        <end position="148"/>
    </location>
</feature>
<evidence type="ECO:0000256" key="6">
    <source>
        <dbReference type="ARBA" id="ARBA00023049"/>
    </source>
</evidence>
<keyword evidence="4 9" id="KW-0378">Hydrolase</keyword>
<comment type="cofactor">
    <cofactor evidence="9">
        <name>Zn(2+)</name>
        <dbReference type="ChEBI" id="CHEBI:29105"/>
    </cofactor>
    <text evidence="9">Binds 1 zinc ion.</text>
</comment>
<dbReference type="GO" id="GO:0005829">
    <property type="term" value="C:cytosol"/>
    <property type="evidence" value="ECO:0007669"/>
    <property type="project" value="UniProtKB-ARBA"/>
</dbReference>
<dbReference type="Gene3D" id="1.10.1370.40">
    <property type="match status" value="1"/>
</dbReference>
<dbReference type="Pfam" id="PF01432">
    <property type="entry name" value="Peptidase_M3"/>
    <property type="match status" value="1"/>
</dbReference>
<gene>
    <name evidence="12" type="ORF">JIN85_08935</name>
</gene>
<keyword evidence="5 9" id="KW-0862">Zinc</keyword>
<accession>A0A934S7B0</accession>
<dbReference type="Gene3D" id="1.10.1370.10">
    <property type="entry name" value="Neurolysin, domain 3"/>
    <property type="match status" value="1"/>
</dbReference>
<evidence type="ECO:0000256" key="9">
    <source>
        <dbReference type="RuleBase" id="RU003435"/>
    </source>
</evidence>
<feature type="domain" description="Peptidase M3A/M3B catalytic" evidence="10">
    <location>
        <begin position="228"/>
        <end position="687"/>
    </location>
</feature>
<dbReference type="CDD" id="cd06456">
    <property type="entry name" value="M3A_DCP"/>
    <property type="match status" value="1"/>
</dbReference>
<dbReference type="GO" id="GO:0046872">
    <property type="term" value="F:metal ion binding"/>
    <property type="evidence" value="ECO:0007669"/>
    <property type="project" value="UniProtKB-UniRule"/>
</dbReference>
<proteinExistence type="inferred from homology"/>
<dbReference type="InterPro" id="IPR024079">
    <property type="entry name" value="MetalloPept_cat_dom_sf"/>
</dbReference>
<evidence type="ECO:0000256" key="2">
    <source>
        <dbReference type="ARBA" id="ARBA00022670"/>
    </source>
</evidence>
<comment type="similarity">
    <text evidence="1 9">Belongs to the peptidase M3 family.</text>
</comment>
<evidence type="ECO:0000256" key="1">
    <source>
        <dbReference type="ARBA" id="ARBA00006040"/>
    </source>
</evidence>